<keyword evidence="2" id="KW-1185">Reference proteome</keyword>
<gene>
    <name evidence="1" type="ORF">BAU07_09530</name>
</gene>
<dbReference type="EMBL" id="CP016172">
    <property type="protein sequence ID" value="ANN77309.1"/>
    <property type="molecule type" value="Genomic_DNA"/>
</dbReference>
<dbReference type="AlphaFoldDB" id="A0A193GDF2"/>
<proteinExistence type="predicted"/>
<dbReference type="OrthoDB" id="8636913at2"/>
<organism evidence="1 2">
    <name type="scientific">Bordetella flabilis</name>
    <dbReference type="NCBI Taxonomy" id="463014"/>
    <lineage>
        <taxon>Bacteria</taxon>
        <taxon>Pseudomonadati</taxon>
        <taxon>Pseudomonadota</taxon>
        <taxon>Betaproteobacteria</taxon>
        <taxon>Burkholderiales</taxon>
        <taxon>Alcaligenaceae</taxon>
        <taxon>Bordetella</taxon>
    </lineage>
</organism>
<accession>A0A193GDF2</accession>
<dbReference type="KEGG" id="bfz:BAU07_09530"/>
<dbReference type="Proteomes" id="UP000091926">
    <property type="component" value="Chromosome"/>
</dbReference>
<name>A0A193GDF2_9BORD</name>
<reference evidence="1 2" key="1">
    <citation type="submission" date="2016-06" db="EMBL/GenBank/DDBJ databases">
        <title>Complete genome sequences of Bordetella bronchialis and Bordetella flabilis.</title>
        <authorList>
            <person name="LiPuma J.J."/>
            <person name="Spilker T."/>
        </authorList>
    </citation>
    <scope>NUCLEOTIDE SEQUENCE [LARGE SCALE GENOMIC DNA]</scope>
    <source>
        <strain evidence="1 2">AU10664</strain>
    </source>
</reference>
<dbReference type="RefSeq" id="WP_066656579.1">
    <property type="nucleotide sequence ID" value="NZ_CBCSCL010000005.1"/>
</dbReference>
<evidence type="ECO:0000313" key="2">
    <source>
        <dbReference type="Proteomes" id="UP000091926"/>
    </source>
</evidence>
<protein>
    <submittedName>
        <fullName evidence="1">Uncharacterized protein</fullName>
    </submittedName>
</protein>
<sequence>MEVFAKVFNAWGATLTVDPDGKGKFSWKILVEDRRPGRQRSRCISSPVGFPSVGETITDGRAALEVLTPEQDPD</sequence>
<dbReference type="STRING" id="463014.BAU07_09530"/>
<evidence type="ECO:0000313" key="1">
    <source>
        <dbReference type="EMBL" id="ANN77309.1"/>
    </source>
</evidence>